<protein>
    <submittedName>
        <fullName evidence="1">Uncharacterized protein</fullName>
    </submittedName>
</protein>
<accession>A0ABD0JBE4</accession>
<name>A0ABD0JBE4_9CAEN</name>
<sequence>MIRQDGPRSQSVPRVLKFDYKDQTEGLVIAGLQPNLNPCPQPHPGATLRRWVGEGDGGAHLSYDRSIFPQTRTEDRQSVLVCLITRRVTLGQGSEGG</sequence>
<evidence type="ECO:0000313" key="1">
    <source>
        <dbReference type="EMBL" id="KAK7468164.1"/>
    </source>
</evidence>
<organism evidence="1 2">
    <name type="scientific">Batillaria attramentaria</name>
    <dbReference type="NCBI Taxonomy" id="370345"/>
    <lineage>
        <taxon>Eukaryota</taxon>
        <taxon>Metazoa</taxon>
        <taxon>Spiralia</taxon>
        <taxon>Lophotrochozoa</taxon>
        <taxon>Mollusca</taxon>
        <taxon>Gastropoda</taxon>
        <taxon>Caenogastropoda</taxon>
        <taxon>Sorbeoconcha</taxon>
        <taxon>Cerithioidea</taxon>
        <taxon>Batillariidae</taxon>
        <taxon>Batillaria</taxon>
    </lineage>
</organism>
<proteinExistence type="predicted"/>
<comment type="caution">
    <text evidence="1">The sequence shown here is derived from an EMBL/GenBank/DDBJ whole genome shotgun (WGS) entry which is preliminary data.</text>
</comment>
<dbReference type="Proteomes" id="UP001519460">
    <property type="component" value="Unassembled WGS sequence"/>
</dbReference>
<keyword evidence="2" id="KW-1185">Reference proteome</keyword>
<gene>
    <name evidence="1" type="ORF">BaRGS_00036577</name>
</gene>
<dbReference type="AlphaFoldDB" id="A0ABD0JBE4"/>
<evidence type="ECO:0000313" key="2">
    <source>
        <dbReference type="Proteomes" id="UP001519460"/>
    </source>
</evidence>
<reference evidence="1 2" key="1">
    <citation type="journal article" date="2023" name="Sci. Data">
        <title>Genome assembly of the Korean intertidal mud-creeper Batillaria attramentaria.</title>
        <authorList>
            <person name="Patra A.K."/>
            <person name="Ho P.T."/>
            <person name="Jun S."/>
            <person name="Lee S.J."/>
            <person name="Kim Y."/>
            <person name="Won Y.J."/>
        </authorList>
    </citation>
    <scope>NUCLEOTIDE SEQUENCE [LARGE SCALE GENOMIC DNA]</scope>
    <source>
        <strain evidence="1">Wonlab-2016</strain>
    </source>
</reference>
<dbReference type="EMBL" id="JACVVK020000520">
    <property type="protein sequence ID" value="KAK7468164.1"/>
    <property type="molecule type" value="Genomic_DNA"/>
</dbReference>